<dbReference type="GO" id="GO:0000155">
    <property type="term" value="F:phosphorelay sensor kinase activity"/>
    <property type="evidence" value="ECO:0007669"/>
    <property type="project" value="InterPro"/>
</dbReference>
<dbReference type="InterPro" id="IPR003594">
    <property type="entry name" value="HATPase_dom"/>
</dbReference>
<comment type="subcellular location">
    <subcellularLocation>
        <location evidence="2">Membrane</location>
        <topology evidence="2">Multi-pass membrane protein</topology>
    </subcellularLocation>
</comment>
<dbReference type="SMART" id="SM00086">
    <property type="entry name" value="PAC"/>
    <property type="match status" value="2"/>
</dbReference>
<keyword evidence="9" id="KW-0067">ATP-binding</keyword>
<dbReference type="Gene3D" id="1.20.120.620">
    <property type="entry name" value="Backbone structure of the membrane domain of e. Coli histidine kinase receptor kdpd"/>
    <property type="match status" value="1"/>
</dbReference>
<dbReference type="InterPro" id="IPR035965">
    <property type="entry name" value="PAS-like_dom_sf"/>
</dbReference>
<evidence type="ECO:0000259" key="18">
    <source>
        <dbReference type="PROSITE" id="PS50113"/>
    </source>
</evidence>
<dbReference type="SMART" id="SM00448">
    <property type="entry name" value="REC"/>
    <property type="match status" value="1"/>
</dbReference>
<evidence type="ECO:0000259" key="17">
    <source>
        <dbReference type="PROSITE" id="PS50112"/>
    </source>
</evidence>
<evidence type="ECO:0000256" key="6">
    <source>
        <dbReference type="ARBA" id="ARBA00022692"/>
    </source>
</evidence>
<keyword evidence="12 14" id="KW-0472">Membrane</keyword>
<evidence type="ECO:0000256" key="12">
    <source>
        <dbReference type="ARBA" id="ARBA00023136"/>
    </source>
</evidence>
<dbReference type="Proteomes" id="UP000266313">
    <property type="component" value="Chromosome"/>
</dbReference>
<dbReference type="Pfam" id="PF00072">
    <property type="entry name" value="Response_reg"/>
    <property type="match status" value="1"/>
</dbReference>
<dbReference type="CDD" id="cd00082">
    <property type="entry name" value="HisKA"/>
    <property type="match status" value="1"/>
</dbReference>
<accession>A0A250KSY6</accession>
<dbReference type="Pfam" id="PF08447">
    <property type="entry name" value="PAS_3"/>
    <property type="match status" value="1"/>
</dbReference>
<keyword evidence="11" id="KW-0902">Two-component regulatory system</keyword>
<evidence type="ECO:0000256" key="13">
    <source>
        <dbReference type="PROSITE-ProRule" id="PRU00169"/>
    </source>
</evidence>
<evidence type="ECO:0000256" key="2">
    <source>
        <dbReference type="ARBA" id="ARBA00004141"/>
    </source>
</evidence>
<keyword evidence="20" id="KW-1185">Reference proteome</keyword>
<feature type="transmembrane region" description="Helical" evidence="14">
    <location>
        <begin position="12"/>
        <end position="29"/>
    </location>
</feature>
<dbReference type="SMART" id="SM00387">
    <property type="entry name" value="HATPase_c"/>
    <property type="match status" value="1"/>
</dbReference>
<evidence type="ECO:0000313" key="20">
    <source>
        <dbReference type="Proteomes" id="UP000266313"/>
    </source>
</evidence>
<dbReference type="InterPro" id="IPR013655">
    <property type="entry name" value="PAS_fold_3"/>
</dbReference>
<organism evidence="19 20">
    <name type="scientific">Methylocaldum marinum</name>
    <dbReference type="NCBI Taxonomy" id="1432792"/>
    <lineage>
        <taxon>Bacteria</taxon>
        <taxon>Pseudomonadati</taxon>
        <taxon>Pseudomonadota</taxon>
        <taxon>Gammaproteobacteria</taxon>
        <taxon>Methylococcales</taxon>
        <taxon>Methylococcaceae</taxon>
        <taxon>Methylocaldum</taxon>
    </lineage>
</organism>
<dbReference type="InterPro" id="IPR001610">
    <property type="entry name" value="PAC"/>
</dbReference>
<dbReference type="OrthoDB" id="8552871at2"/>
<dbReference type="InterPro" id="IPR036097">
    <property type="entry name" value="HisK_dim/P_sf"/>
</dbReference>
<proteinExistence type="predicted"/>
<sequence>MVHRKFSPVSAYTLALAVTAVAAFAVSILRPSYQGTILLPFMLPVMIGALFGGLGPGLLATCLGAMLATYLSMPSVAAIGIRPSAEWIPLGVFVLVGVATTLVVHLRLAGLARHGALVRQQLDLESFRRRQAEQRLAMERDRLAMTFASIGDAAVVTDPEGRIELFNPPAQSLTGWPEKEARGQPLENVFRIVNEQTRKPVENPVAKVLRTGAVVGLANHTVLIARDGREVPISDCAAPIRGTDGQLLGVILIFRDDTDSRRAAAALRESETLYRAIGESIPFGAWICEPNGDVRYLSDSFLQMTGMALDEHVQANWASRVHPDDLQPIVDHWSHCVKTGSFWDCEYRIRSAEGPYRWILSRGVPIRNAEDKVTAWAGMNLDITQMRQLQDELIRKTEELTAADRQKDEFLATLAHEMRNPLAPIMSAVQILYRTDGTGPQYAWARDVIDRQTRHLTRLVDDLLDVSRISRGKVTLNKQPLELAAIVNHAMETSRPLIQAHGHSISTSLPSEPVWIEGDLIRIAQVVSNLLNNAAKYSEPNRQVWLTAAKENGLAVIRVRDAGLGISPEVLPRIFDLFAQADRSLDRSKGGLGIGLSLVKKLVDLHGGSVEAKSEGIGKGSEFIVRLPLLSDGATEPSAVKPAAAGDDQVEQHAALRVLVVDDNADVVEGLSMLLELEGCEVERAAEGPAALAIAQKFAPDVVLLDIDLPVMDGCEVAQKLRVIPETRHSLLLAISGFGRDQDLSRCIAAGFDHHFVKPVRLEDIIRLIAEHRVVKPDSESSVKTSSCQ</sequence>
<feature type="domain" description="Histidine kinase" evidence="15">
    <location>
        <begin position="413"/>
        <end position="631"/>
    </location>
</feature>
<evidence type="ECO:0000256" key="3">
    <source>
        <dbReference type="ARBA" id="ARBA00012438"/>
    </source>
</evidence>
<dbReference type="CDD" id="cd00130">
    <property type="entry name" value="PAS"/>
    <property type="match status" value="2"/>
</dbReference>
<feature type="transmembrane region" description="Helical" evidence="14">
    <location>
        <begin position="87"/>
        <end position="109"/>
    </location>
</feature>
<keyword evidence="6 14" id="KW-0812">Transmembrane</keyword>
<dbReference type="PROSITE" id="PS50112">
    <property type="entry name" value="PAS"/>
    <property type="match status" value="2"/>
</dbReference>
<dbReference type="PRINTS" id="PR00344">
    <property type="entry name" value="BCTRLSENSOR"/>
</dbReference>
<comment type="catalytic activity">
    <reaction evidence="1">
        <text>ATP + protein L-histidine = ADP + protein N-phospho-L-histidine.</text>
        <dbReference type="EC" id="2.7.13.3"/>
    </reaction>
</comment>
<evidence type="ECO:0000256" key="14">
    <source>
        <dbReference type="SAM" id="Phobius"/>
    </source>
</evidence>
<dbReference type="KEGG" id="mmai:sS8_2782"/>
<dbReference type="PANTHER" id="PTHR43547:SF2">
    <property type="entry name" value="HYBRID SIGNAL TRANSDUCTION HISTIDINE KINASE C"/>
    <property type="match status" value="1"/>
</dbReference>
<dbReference type="AlphaFoldDB" id="A0A250KSY6"/>
<keyword evidence="10 14" id="KW-1133">Transmembrane helix</keyword>
<dbReference type="NCBIfam" id="TIGR00229">
    <property type="entry name" value="sensory_box"/>
    <property type="match status" value="2"/>
</dbReference>
<feature type="domain" description="Response regulatory" evidence="16">
    <location>
        <begin position="657"/>
        <end position="773"/>
    </location>
</feature>
<dbReference type="GO" id="GO:0005524">
    <property type="term" value="F:ATP binding"/>
    <property type="evidence" value="ECO:0007669"/>
    <property type="project" value="UniProtKB-KW"/>
</dbReference>
<dbReference type="InterPro" id="IPR005467">
    <property type="entry name" value="His_kinase_dom"/>
</dbReference>
<dbReference type="PROSITE" id="PS50109">
    <property type="entry name" value="HIS_KIN"/>
    <property type="match status" value="1"/>
</dbReference>
<feature type="modified residue" description="4-aspartylphosphate" evidence="13">
    <location>
        <position position="706"/>
    </location>
</feature>
<dbReference type="Gene3D" id="3.30.450.20">
    <property type="entry name" value="PAS domain"/>
    <property type="match status" value="2"/>
</dbReference>
<dbReference type="FunFam" id="3.30.450.20:FF:000099">
    <property type="entry name" value="Sensory box sensor histidine kinase"/>
    <property type="match status" value="1"/>
</dbReference>
<evidence type="ECO:0000256" key="5">
    <source>
        <dbReference type="ARBA" id="ARBA00022679"/>
    </source>
</evidence>
<evidence type="ECO:0000259" key="16">
    <source>
        <dbReference type="PROSITE" id="PS50110"/>
    </source>
</evidence>
<keyword evidence="5" id="KW-0808">Transferase</keyword>
<keyword evidence="4 13" id="KW-0597">Phosphoprotein</keyword>
<dbReference type="Pfam" id="PF02518">
    <property type="entry name" value="HATPase_c"/>
    <property type="match status" value="1"/>
</dbReference>
<dbReference type="Pfam" id="PF13493">
    <property type="entry name" value="DUF4118"/>
    <property type="match status" value="1"/>
</dbReference>
<evidence type="ECO:0000259" key="15">
    <source>
        <dbReference type="PROSITE" id="PS50109"/>
    </source>
</evidence>
<gene>
    <name evidence="19" type="ORF">sS8_2782</name>
</gene>
<protein>
    <recommendedName>
        <fullName evidence="3">histidine kinase</fullName>
        <ecNumber evidence="3">2.7.13.3</ecNumber>
    </recommendedName>
</protein>
<dbReference type="SMART" id="SM00091">
    <property type="entry name" value="PAS"/>
    <property type="match status" value="2"/>
</dbReference>
<dbReference type="SUPFAM" id="SSF47384">
    <property type="entry name" value="Homodimeric domain of signal transducing histidine kinase"/>
    <property type="match status" value="1"/>
</dbReference>
<dbReference type="InterPro" id="IPR003661">
    <property type="entry name" value="HisK_dim/P_dom"/>
</dbReference>
<evidence type="ECO:0000256" key="9">
    <source>
        <dbReference type="ARBA" id="ARBA00022840"/>
    </source>
</evidence>
<dbReference type="RefSeq" id="WP_119630081.1">
    <property type="nucleotide sequence ID" value="NZ_AP017928.1"/>
</dbReference>
<dbReference type="Pfam" id="PF08448">
    <property type="entry name" value="PAS_4"/>
    <property type="match status" value="1"/>
</dbReference>
<dbReference type="FunFam" id="3.30.565.10:FF:000006">
    <property type="entry name" value="Sensor histidine kinase WalK"/>
    <property type="match status" value="1"/>
</dbReference>
<evidence type="ECO:0000256" key="11">
    <source>
        <dbReference type="ARBA" id="ARBA00023012"/>
    </source>
</evidence>
<evidence type="ECO:0000256" key="4">
    <source>
        <dbReference type="ARBA" id="ARBA00022553"/>
    </source>
</evidence>
<reference evidence="19 20" key="1">
    <citation type="submission" date="2016-12" db="EMBL/GenBank/DDBJ databases">
        <title>Genome sequencing of Methylocaldum marinum.</title>
        <authorList>
            <person name="Takeuchi M."/>
            <person name="Kamagata Y."/>
            <person name="Hiraoka S."/>
            <person name="Oshima K."/>
            <person name="Hattori M."/>
            <person name="Iwasaki W."/>
        </authorList>
    </citation>
    <scope>NUCLEOTIDE SEQUENCE [LARGE SCALE GENOMIC DNA]</scope>
    <source>
        <strain evidence="19 20">S8</strain>
    </source>
</reference>
<dbReference type="SUPFAM" id="SSF55785">
    <property type="entry name" value="PYP-like sensor domain (PAS domain)"/>
    <property type="match status" value="2"/>
</dbReference>
<dbReference type="CDD" id="cd17580">
    <property type="entry name" value="REC_2_DhkD-like"/>
    <property type="match status" value="1"/>
</dbReference>
<dbReference type="PROSITE" id="PS50113">
    <property type="entry name" value="PAC"/>
    <property type="match status" value="2"/>
</dbReference>
<feature type="domain" description="PAS" evidence="17">
    <location>
        <begin position="270"/>
        <end position="340"/>
    </location>
</feature>
<dbReference type="InterPro" id="IPR004358">
    <property type="entry name" value="Sig_transdc_His_kin-like_C"/>
</dbReference>
<feature type="domain" description="PAC" evidence="18">
    <location>
        <begin position="343"/>
        <end position="395"/>
    </location>
</feature>
<dbReference type="InterPro" id="IPR000700">
    <property type="entry name" value="PAS-assoc_C"/>
</dbReference>
<dbReference type="InterPro" id="IPR025201">
    <property type="entry name" value="KdpD_TM"/>
</dbReference>
<feature type="domain" description="PAS" evidence="17">
    <location>
        <begin position="139"/>
        <end position="212"/>
    </location>
</feature>
<dbReference type="EMBL" id="AP017928">
    <property type="protein sequence ID" value="BBA34727.1"/>
    <property type="molecule type" value="Genomic_DNA"/>
</dbReference>
<dbReference type="Pfam" id="PF00512">
    <property type="entry name" value="HisKA"/>
    <property type="match status" value="1"/>
</dbReference>
<dbReference type="InterPro" id="IPR036890">
    <property type="entry name" value="HATPase_C_sf"/>
</dbReference>
<dbReference type="Gene3D" id="3.30.565.10">
    <property type="entry name" value="Histidine kinase-like ATPase, C-terminal domain"/>
    <property type="match status" value="1"/>
</dbReference>
<evidence type="ECO:0000256" key="1">
    <source>
        <dbReference type="ARBA" id="ARBA00000085"/>
    </source>
</evidence>
<dbReference type="InterPro" id="IPR001789">
    <property type="entry name" value="Sig_transdc_resp-reg_receiver"/>
</dbReference>
<dbReference type="Gene3D" id="3.40.50.2300">
    <property type="match status" value="1"/>
</dbReference>
<evidence type="ECO:0000256" key="10">
    <source>
        <dbReference type="ARBA" id="ARBA00022989"/>
    </source>
</evidence>
<dbReference type="InterPro" id="IPR000014">
    <property type="entry name" value="PAS"/>
</dbReference>
<evidence type="ECO:0000256" key="7">
    <source>
        <dbReference type="ARBA" id="ARBA00022741"/>
    </source>
</evidence>
<keyword evidence="8 19" id="KW-0418">Kinase</keyword>
<dbReference type="GO" id="GO:0005886">
    <property type="term" value="C:plasma membrane"/>
    <property type="evidence" value="ECO:0007669"/>
    <property type="project" value="UniProtKB-ARBA"/>
</dbReference>
<feature type="transmembrane region" description="Helical" evidence="14">
    <location>
        <begin position="41"/>
        <end position="67"/>
    </location>
</feature>
<dbReference type="Gene3D" id="1.10.287.130">
    <property type="match status" value="1"/>
</dbReference>
<dbReference type="SUPFAM" id="SSF55874">
    <property type="entry name" value="ATPase domain of HSP90 chaperone/DNA topoisomerase II/histidine kinase"/>
    <property type="match status" value="1"/>
</dbReference>
<dbReference type="InterPro" id="IPR038318">
    <property type="entry name" value="KdpD_sf"/>
</dbReference>
<dbReference type="PROSITE" id="PS50110">
    <property type="entry name" value="RESPONSE_REGULATORY"/>
    <property type="match status" value="1"/>
</dbReference>
<evidence type="ECO:0000256" key="8">
    <source>
        <dbReference type="ARBA" id="ARBA00022777"/>
    </source>
</evidence>
<name>A0A250KSY6_9GAMM</name>
<dbReference type="SUPFAM" id="SSF52172">
    <property type="entry name" value="CheY-like"/>
    <property type="match status" value="1"/>
</dbReference>
<dbReference type="EC" id="2.7.13.3" evidence="3"/>
<dbReference type="InterPro" id="IPR013656">
    <property type="entry name" value="PAS_4"/>
</dbReference>
<dbReference type="SMART" id="SM00388">
    <property type="entry name" value="HisKA"/>
    <property type="match status" value="1"/>
</dbReference>
<keyword evidence="7" id="KW-0547">Nucleotide-binding</keyword>
<evidence type="ECO:0000313" key="19">
    <source>
        <dbReference type="EMBL" id="BBA34727.1"/>
    </source>
</evidence>
<feature type="domain" description="PAC" evidence="18">
    <location>
        <begin position="217"/>
        <end position="269"/>
    </location>
</feature>
<dbReference type="InterPro" id="IPR011006">
    <property type="entry name" value="CheY-like_superfamily"/>
</dbReference>
<dbReference type="PANTHER" id="PTHR43547">
    <property type="entry name" value="TWO-COMPONENT HISTIDINE KINASE"/>
    <property type="match status" value="1"/>
</dbReference>